<keyword evidence="1" id="KW-0472">Membrane</keyword>
<accession>A0A379JM23</accession>
<evidence type="ECO:0000313" key="2">
    <source>
        <dbReference type="EMBL" id="SUD49404.1"/>
    </source>
</evidence>
<dbReference type="EMBL" id="UGRY01000007">
    <property type="protein sequence ID" value="SUD49404.1"/>
    <property type="molecule type" value="Genomic_DNA"/>
</dbReference>
<organism evidence="2 3">
    <name type="scientific">Nocardia otitidiscaviarum</name>
    <dbReference type="NCBI Taxonomy" id="1823"/>
    <lineage>
        <taxon>Bacteria</taxon>
        <taxon>Bacillati</taxon>
        <taxon>Actinomycetota</taxon>
        <taxon>Actinomycetes</taxon>
        <taxon>Mycobacteriales</taxon>
        <taxon>Nocardiaceae</taxon>
        <taxon>Nocardia</taxon>
    </lineage>
</organism>
<feature type="transmembrane region" description="Helical" evidence="1">
    <location>
        <begin position="139"/>
        <end position="160"/>
    </location>
</feature>
<proteinExistence type="predicted"/>
<evidence type="ECO:0000256" key="1">
    <source>
        <dbReference type="SAM" id="Phobius"/>
    </source>
</evidence>
<reference evidence="2 3" key="1">
    <citation type="submission" date="2018-06" db="EMBL/GenBank/DDBJ databases">
        <authorList>
            <consortium name="Pathogen Informatics"/>
            <person name="Doyle S."/>
        </authorList>
    </citation>
    <scope>NUCLEOTIDE SEQUENCE [LARGE SCALE GENOMIC DNA]</scope>
    <source>
        <strain evidence="2 3">NCTC1934</strain>
    </source>
</reference>
<keyword evidence="1" id="KW-1133">Transmembrane helix</keyword>
<name>A0A379JM23_9NOCA</name>
<gene>
    <name evidence="2" type="ORF">NCTC1934_06757</name>
</gene>
<keyword evidence="3" id="KW-1185">Reference proteome</keyword>
<keyword evidence="1" id="KW-0812">Transmembrane</keyword>
<sequence>MNSAAREEQYAPAGEERPMRAYVADVSVDDGPATPMLCLLTRTGEVVIPTVPDDPPVPDGMTHVVRVEPRRPWANLAPGQSVSAPDDYRLWHLGVGSSGTSPMVGAAPLALTVGTAAVPRSLTRPRPTPGPAAHDGVRLALAAVAALSGAVGVVLIVRALRARTERLSGC</sequence>
<dbReference type="AlphaFoldDB" id="A0A379JM23"/>
<protein>
    <submittedName>
        <fullName evidence="2">Uncharacterized protein</fullName>
    </submittedName>
</protein>
<dbReference type="Proteomes" id="UP000255467">
    <property type="component" value="Unassembled WGS sequence"/>
</dbReference>
<evidence type="ECO:0000313" key="3">
    <source>
        <dbReference type="Proteomes" id="UP000255467"/>
    </source>
</evidence>